<evidence type="ECO:0000256" key="1">
    <source>
        <dbReference type="SAM" id="MobiDB-lite"/>
    </source>
</evidence>
<name>A0A1B4V5F5_9GAMM</name>
<dbReference type="CDD" id="cd04881">
    <property type="entry name" value="ACT_HSDH-Hom"/>
    <property type="match status" value="1"/>
</dbReference>
<feature type="compositionally biased region" description="Low complexity" evidence="1">
    <location>
        <begin position="65"/>
        <end position="77"/>
    </location>
</feature>
<feature type="domain" description="ACT" evidence="2">
    <location>
        <begin position="109"/>
        <end position="189"/>
    </location>
</feature>
<feature type="compositionally biased region" description="Low complexity" evidence="1">
    <location>
        <begin position="88"/>
        <end position="97"/>
    </location>
</feature>
<dbReference type="EMBL" id="AP014936">
    <property type="protein sequence ID" value="BAU48770.1"/>
    <property type="molecule type" value="Genomic_DNA"/>
</dbReference>
<sequence length="197" mass="20767">MACTHKESCALFPVISLSSALKIWQTFYCDGRHETCERYKLSLAGQPVAASLLPNGKLLDVANDGPRPAAEARPGAPTTRVAPAQSEPTAKPAATTAATGMPQIVSSYYLRIPVKDAPGVLDKVLAPLSELNVPVDATIQKSAVGPNGARCLILVTDQAEEMNVYRAIVRIEALDEVSGSVKSIALERLDTRAASAA</sequence>
<dbReference type="InterPro" id="IPR045865">
    <property type="entry name" value="ACT-like_dom_sf"/>
</dbReference>
<evidence type="ECO:0000313" key="3">
    <source>
        <dbReference type="EMBL" id="BAU48770.1"/>
    </source>
</evidence>
<feature type="region of interest" description="Disordered" evidence="1">
    <location>
        <begin position="63"/>
        <end position="97"/>
    </location>
</feature>
<dbReference type="RefSeq" id="WP_179948790.1">
    <property type="nucleotide sequence ID" value="NZ_AP014936.1"/>
</dbReference>
<protein>
    <recommendedName>
        <fullName evidence="2">ACT domain-containing protein</fullName>
    </recommendedName>
</protein>
<dbReference type="AlphaFoldDB" id="A0A1B4V5F5"/>
<reference evidence="3 4" key="1">
    <citation type="submission" date="2015-08" db="EMBL/GenBank/DDBJ databases">
        <title>Complete genome sequence of Sulfurifustis variabilis.</title>
        <authorList>
            <person name="Miura A."/>
            <person name="Kojima H."/>
            <person name="Fukui M."/>
        </authorList>
    </citation>
    <scope>NUCLEOTIDE SEQUENCE [LARGE SCALE GENOMIC DNA]</scope>
    <source>
        <strain evidence="4">skN76</strain>
    </source>
</reference>
<proteinExistence type="predicted"/>
<keyword evidence="4" id="KW-1185">Reference proteome</keyword>
<evidence type="ECO:0000259" key="2">
    <source>
        <dbReference type="PROSITE" id="PS51671"/>
    </source>
</evidence>
<organism evidence="3 4">
    <name type="scientific">Sulfurifustis variabilis</name>
    <dbReference type="NCBI Taxonomy" id="1675686"/>
    <lineage>
        <taxon>Bacteria</taxon>
        <taxon>Pseudomonadati</taxon>
        <taxon>Pseudomonadota</taxon>
        <taxon>Gammaproteobacteria</taxon>
        <taxon>Acidiferrobacterales</taxon>
        <taxon>Acidiferrobacteraceae</taxon>
        <taxon>Sulfurifustis</taxon>
    </lineage>
</organism>
<accession>A0A1B4V5F5</accession>
<dbReference type="InterPro" id="IPR002912">
    <property type="entry name" value="ACT_dom"/>
</dbReference>
<dbReference type="Proteomes" id="UP000218899">
    <property type="component" value="Chromosome"/>
</dbReference>
<dbReference type="PROSITE" id="PS51671">
    <property type="entry name" value="ACT"/>
    <property type="match status" value="1"/>
</dbReference>
<dbReference type="Gene3D" id="3.30.70.260">
    <property type="match status" value="1"/>
</dbReference>
<dbReference type="SUPFAM" id="SSF55021">
    <property type="entry name" value="ACT-like"/>
    <property type="match status" value="1"/>
</dbReference>
<dbReference type="KEGG" id="sva:SVA_2220"/>
<gene>
    <name evidence="3" type="ORF">SVA_2220</name>
</gene>
<evidence type="ECO:0000313" key="4">
    <source>
        <dbReference type="Proteomes" id="UP000218899"/>
    </source>
</evidence>